<feature type="coiled-coil region" evidence="1">
    <location>
        <begin position="210"/>
        <end position="244"/>
    </location>
</feature>
<name>A0A9W6X898_9STRA</name>
<dbReference type="AlphaFoldDB" id="A0A9W6X898"/>
<comment type="caution">
    <text evidence="3">The sequence shown here is derived from an EMBL/GenBank/DDBJ whole genome shotgun (WGS) entry which is preliminary data.</text>
</comment>
<evidence type="ECO:0000256" key="2">
    <source>
        <dbReference type="SAM" id="MobiDB-lite"/>
    </source>
</evidence>
<keyword evidence="4" id="KW-1185">Reference proteome</keyword>
<organism evidence="3 4">
    <name type="scientific">Phytophthora lilii</name>
    <dbReference type="NCBI Taxonomy" id="2077276"/>
    <lineage>
        <taxon>Eukaryota</taxon>
        <taxon>Sar</taxon>
        <taxon>Stramenopiles</taxon>
        <taxon>Oomycota</taxon>
        <taxon>Peronosporomycetes</taxon>
        <taxon>Peronosporales</taxon>
        <taxon>Peronosporaceae</taxon>
        <taxon>Phytophthora</taxon>
    </lineage>
</organism>
<protein>
    <submittedName>
        <fullName evidence="3">Unnamed protein product</fullName>
    </submittedName>
</protein>
<feature type="compositionally biased region" description="Acidic residues" evidence="2">
    <location>
        <begin position="32"/>
        <end position="43"/>
    </location>
</feature>
<dbReference type="EMBL" id="BSXW01001085">
    <property type="protein sequence ID" value="GMF33531.1"/>
    <property type="molecule type" value="Genomic_DNA"/>
</dbReference>
<keyword evidence="1" id="KW-0175">Coiled coil</keyword>
<feature type="region of interest" description="Disordered" evidence="2">
    <location>
        <begin position="19"/>
        <end position="68"/>
    </location>
</feature>
<dbReference type="OrthoDB" id="110220at2759"/>
<proteinExistence type="predicted"/>
<gene>
    <name evidence="3" type="ORF">Plil01_001428400</name>
</gene>
<accession>A0A9W6X898</accession>
<evidence type="ECO:0000313" key="3">
    <source>
        <dbReference type="EMBL" id="GMF33531.1"/>
    </source>
</evidence>
<evidence type="ECO:0000313" key="4">
    <source>
        <dbReference type="Proteomes" id="UP001165083"/>
    </source>
</evidence>
<evidence type="ECO:0000256" key="1">
    <source>
        <dbReference type="SAM" id="Coils"/>
    </source>
</evidence>
<dbReference type="Proteomes" id="UP001165083">
    <property type="component" value="Unassembled WGS sequence"/>
</dbReference>
<sequence>MKLSTKRSLQALVVAEPKKVTRRRVDASSAEESVEAETETDEQQENRKRPKKRTALKPAPTKSDALPVEDEHGLLTFKEAIGELCYQERRTPEQTAFFKERLRKSIQFVDALLCRPPPGKVCTRTCSKIRGSMCKNTVPCQDGMCRIWHDVEAHTDRCKNTKCEFKLRILVRETMHKLHNKQLEISTASQNLRMKNADLDDLNTTELSELGTFVDAIATLESEIESLEEALVGEETEMAEINSTL</sequence>
<reference evidence="3" key="1">
    <citation type="submission" date="2023-04" db="EMBL/GenBank/DDBJ databases">
        <title>Phytophthora lilii NBRC 32176.</title>
        <authorList>
            <person name="Ichikawa N."/>
            <person name="Sato H."/>
            <person name="Tonouchi N."/>
        </authorList>
    </citation>
    <scope>NUCLEOTIDE SEQUENCE</scope>
    <source>
        <strain evidence="3">NBRC 32176</strain>
    </source>
</reference>